<dbReference type="InterPro" id="IPR001005">
    <property type="entry name" value="SANT/Myb"/>
</dbReference>
<dbReference type="PANTHER" id="PTHR43999">
    <property type="entry name" value="DNAJ HOMOLOG SUBFAMILY C MEMBER 2"/>
    <property type="match status" value="1"/>
</dbReference>
<dbReference type="Pfam" id="PF23082">
    <property type="entry name" value="Myb_DNA-binding_2"/>
    <property type="match status" value="1"/>
</dbReference>
<dbReference type="VEuPathDB" id="TriTrypDB:TcCL_ESM05898"/>
<dbReference type="InterPro" id="IPR044634">
    <property type="entry name" value="Zuotin/DnaJC2"/>
</dbReference>
<dbReference type="GO" id="GO:0030544">
    <property type="term" value="F:Hsp70 protein binding"/>
    <property type="evidence" value="ECO:0007669"/>
    <property type="project" value="InterPro"/>
</dbReference>
<dbReference type="FunFam" id="1.10.10.60:FF:000596">
    <property type="entry name" value="Putative DNAj-like protein"/>
    <property type="match status" value="1"/>
</dbReference>
<dbReference type="VEuPathDB" id="TriTrypDB:TCSYLVIO_007335"/>
<dbReference type="VEuPathDB" id="TriTrypDB:C3747_64g147"/>
<feature type="region of interest" description="Disordered" evidence="1">
    <location>
        <begin position="63"/>
        <end position="95"/>
    </location>
</feature>
<dbReference type="VEuPathDB" id="TriTrypDB:Tc_MARK_6047"/>
<dbReference type="VEuPathDB" id="TriTrypDB:TCDM_00921"/>
<feature type="region of interest" description="Disordered" evidence="1">
    <location>
        <begin position="418"/>
        <end position="437"/>
    </location>
</feature>
<dbReference type="GO" id="GO:0051083">
    <property type="term" value="P:'de novo' cotranslational protein folding"/>
    <property type="evidence" value="ECO:0007669"/>
    <property type="project" value="InterPro"/>
</dbReference>
<proteinExistence type="predicted"/>
<dbReference type="VEuPathDB" id="TriTrypDB:BCY84_01695"/>
<dbReference type="Pfam" id="PF21884">
    <property type="entry name" value="ZUO1-like_ZHD"/>
    <property type="match status" value="1"/>
</dbReference>
<accession>A0A2V2UQH1</accession>
<dbReference type="VEuPathDB" id="TriTrypDB:TCDM_00922"/>
<dbReference type="InterPro" id="IPR009057">
    <property type="entry name" value="Homeodomain-like_sf"/>
</dbReference>
<dbReference type="SMART" id="SM00271">
    <property type="entry name" value="DnaJ"/>
    <property type="match status" value="1"/>
</dbReference>
<protein>
    <submittedName>
        <fullName evidence="3">Putative DnaJ chaperone protein</fullName>
    </submittedName>
</protein>
<dbReference type="VEuPathDB" id="TriTrypDB:TcCLB.506473.20"/>
<dbReference type="Gene3D" id="1.10.287.110">
    <property type="entry name" value="DnaJ domain"/>
    <property type="match status" value="1"/>
</dbReference>
<feature type="region of interest" description="Disordered" evidence="1">
    <location>
        <begin position="547"/>
        <end position="583"/>
    </location>
</feature>
<dbReference type="VEuPathDB" id="TriTrypDB:TcCLB.508999.10"/>
<sequence length="645" mass="75068">MLAFSVPEIPRLEYGAEEISFRVDPKLFFGLATRVRVLPRGLALQQQARTSAQVWVEEQLLHSRRHGDPNAMSGSDVDESDDGSTGGNGKGRRQQTFRRKKFVKLTDEDLGVDWYEVLQLSQNDGSTEEQIRTAYRRRCLETHPDKQKDHSDEAFKKVQRAFDILGDSETRLAYDSSRPFDDSIPNEKLPANADFYATFGPVFERNKKWSSERDLPSIGDDNTSLKAVYRFYDRWAHFQSWRDFSHLVELDEIDDNMCREEKRYYARGNERQLNYLRKEEQQRLRTLVERARKNDPRLRRKREEDEARRQREKEERELKRRQLREEEERRRAEEAERERLQREEAQRKQLEIKNEIRQAQRDLLAFLEQHGLLDETTTNKLLPHTVRRPNVVWIFSKVTTPAQAAAILSDVMSCSTERRPVDTTRGSEGVGNRIGDDDEEEGLTVEAVLRFNALVEENERRIGVTRYGEPIKKHPPSSTDVVEVAKKITPKPTANWDEEDLVRLQKATAKYPPGAVDRWRKIAEMLRGKFTEEEAMRKLNEITAALNHSNNSGQNTRTPVQKQPPLSNTSKFPPSAGGAAAAVPPVLSTEDWTVKQQKMLEQGLRELKEYKERDKFQKIAAMVDGKNAKECFERYKYLCTMNKRK</sequence>
<dbReference type="VEuPathDB" id="TriTrypDB:TcG_10400"/>
<dbReference type="GO" id="GO:0043022">
    <property type="term" value="F:ribosome binding"/>
    <property type="evidence" value="ECO:0007669"/>
    <property type="project" value="InterPro"/>
</dbReference>
<reference evidence="3 4" key="1">
    <citation type="journal article" date="2018" name="Microb. Genom.">
        <title>Expanding an expanded genome: long-read sequencing of Trypanosoma cruzi.</title>
        <authorList>
            <person name="Berna L."/>
            <person name="Rodriguez M."/>
            <person name="Chiribao M.L."/>
            <person name="Parodi-Talice A."/>
            <person name="Pita S."/>
            <person name="Rijo G."/>
            <person name="Alvarez-Valin F."/>
            <person name="Robello C."/>
        </authorList>
    </citation>
    <scope>NUCLEOTIDE SEQUENCE [LARGE SCALE GENOMIC DNA]</scope>
    <source>
        <strain evidence="3 4">Dm28c</strain>
    </source>
</reference>
<dbReference type="InterPro" id="IPR018253">
    <property type="entry name" value="DnaJ_domain_CS"/>
</dbReference>
<gene>
    <name evidence="3" type="ORF">C4B63_124g5</name>
</gene>
<dbReference type="InterPro" id="IPR054076">
    <property type="entry name" value="ZUO1-like_ZHD"/>
</dbReference>
<dbReference type="SUPFAM" id="SSF46565">
    <property type="entry name" value="Chaperone J-domain"/>
    <property type="match status" value="1"/>
</dbReference>
<dbReference type="CDD" id="cd00167">
    <property type="entry name" value="SANT"/>
    <property type="match status" value="1"/>
</dbReference>
<dbReference type="InterPro" id="IPR036869">
    <property type="entry name" value="J_dom_sf"/>
</dbReference>
<dbReference type="PROSITE" id="PS00636">
    <property type="entry name" value="DNAJ_1"/>
    <property type="match status" value="1"/>
</dbReference>
<dbReference type="VEuPathDB" id="TriTrypDB:TcYC6_0016910"/>
<evidence type="ECO:0000256" key="1">
    <source>
        <dbReference type="SAM" id="MobiDB-lite"/>
    </source>
</evidence>
<dbReference type="SMART" id="SM00717">
    <property type="entry name" value="SANT"/>
    <property type="match status" value="2"/>
</dbReference>
<dbReference type="Pfam" id="PF00226">
    <property type="entry name" value="DnaJ"/>
    <property type="match status" value="1"/>
</dbReference>
<organism evidence="3 4">
    <name type="scientific">Trypanosoma cruzi</name>
    <dbReference type="NCBI Taxonomy" id="5693"/>
    <lineage>
        <taxon>Eukaryota</taxon>
        <taxon>Discoba</taxon>
        <taxon>Euglenozoa</taxon>
        <taxon>Kinetoplastea</taxon>
        <taxon>Metakinetoplastina</taxon>
        <taxon>Trypanosomatida</taxon>
        <taxon>Trypanosomatidae</taxon>
        <taxon>Trypanosoma</taxon>
        <taxon>Schizotrypanum</taxon>
    </lineage>
</organism>
<dbReference type="AlphaFoldDB" id="A0A2V2UQH1"/>
<dbReference type="Proteomes" id="UP000246121">
    <property type="component" value="Unassembled WGS sequence"/>
</dbReference>
<dbReference type="Gene3D" id="1.10.10.60">
    <property type="entry name" value="Homeodomain-like"/>
    <property type="match status" value="2"/>
</dbReference>
<dbReference type="EMBL" id="PRFA01000124">
    <property type="protein sequence ID" value="PWU86349.1"/>
    <property type="molecule type" value="Genomic_DNA"/>
</dbReference>
<evidence type="ECO:0000259" key="2">
    <source>
        <dbReference type="PROSITE" id="PS50076"/>
    </source>
</evidence>
<dbReference type="VEuPathDB" id="TriTrypDB:C4B63_124g5"/>
<feature type="compositionally biased region" description="Polar residues" evidence="1">
    <location>
        <begin position="547"/>
        <end position="572"/>
    </location>
</feature>
<dbReference type="GO" id="GO:0006450">
    <property type="term" value="P:regulation of translational fidelity"/>
    <property type="evidence" value="ECO:0007669"/>
    <property type="project" value="InterPro"/>
</dbReference>
<dbReference type="CDD" id="cd06257">
    <property type="entry name" value="DnaJ"/>
    <property type="match status" value="1"/>
</dbReference>
<feature type="region of interest" description="Disordered" evidence="1">
    <location>
        <begin position="295"/>
        <end position="342"/>
    </location>
</feature>
<comment type="caution">
    <text evidence="3">The sequence shown here is derived from an EMBL/GenBank/DDBJ whole genome shotgun (WGS) entry which is preliminary data.</text>
</comment>
<dbReference type="VEuPathDB" id="TriTrypDB:ECC02_000655"/>
<dbReference type="GO" id="GO:0005829">
    <property type="term" value="C:cytosol"/>
    <property type="evidence" value="ECO:0007669"/>
    <property type="project" value="TreeGrafter"/>
</dbReference>
<dbReference type="PROSITE" id="PS50076">
    <property type="entry name" value="DNAJ_2"/>
    <property type="match status" value="1"/>
</dbReference>
<dbReference type="SUPFAM" id="SSF46689">
    <property type="entry name" value="Homeodomain-like"/>
    <property type="match status" value="2"/>
</dbReference>
<name>A0A2V2UQH1_TRYCR</name>
<dbReference type="VEuPathDB" id="TriTrypDB:TcBrA4_0037740"/>
<dbReference type="InterPro" id="IPR001623">
    <property type="entry name" value="DnaJ_domain"/>
</dbReference>
<evidence type="ECO:0000313" key="3">
    <source>
        <dbReference type="EMBL" id="PWU86349.1"/>
    </source>
</evidence>
<feature type="domain" description="J" evidence="2">
    <location>
        <begin position="113"/>
        <end position="178"/>
    </location>
</feature>
<dbReference type="PANTHER" id="PTHR43999:SF1">
    <property type="entry name" value="DNAJ HOMOLOG SUBFAMILY C MEMBER 2"/>
    <property type="match status" value="1"/>
</dbReference>
<evidence type="ECO:0000313" key="4">
    <source>
        <dbReference type="Proteomes" id="UP000246121"/>
    </source>
</evidence>